<gene>
    <name evidence="10" type="ORF">GWO12_06785</name>
</gene>
<organism evidence="10 11">
    <name type="scientific">Candidatus Kutchimonas denitrificans</name>
    <dbReference type="NCBI Taxonomy" id="3056748"/>
    <lineage>
        <taxon>Bacteria</taxon>
        <taxon>Pseudomonadati</taxon>
        <taxon>Gemmatimonadota</taxon>
        <taxon>Gemmatimonadia</taxon>
        <taxon>Candidatus Palauibacterales</taxon>
        <taxon>Candidatus Palauibacteraceae</taxon>
        <taxon>Candidatus Kutchimonas</taxon>
    </lineage>
</organism>
<dbReference type="GO" id="GO:0004514">
    <property type="term" value="F:nicotinate-nucleotide diphosphorylase (carboxylating) activity"/>
    <property type="evidence" value="ECO:0007669"/>
    <property type="project" value="InterPro"/>
</dbReference>
<keyword evidence="6" id="KW-0808">Transferase</keyword>
<evidence type="ECO:0000313" key="11">
    <source>
        <dbReference type="Proteomes" id="UP000702544"/>
    </source>
</evidence>
<dbReference type="AlphaFoldDB" id="A0AAE5CCY1"/>
<dbReference type="SUPFAM" id="SSF51690">
    <property type="entry name" value="Nicotinate/Quinolinate PRTase C-terminal domain-like"/>
    <property type="match status" value="1"/>
</dbReference>
<evidence type="ECO:0000256" key="6">
    <source>
        <dbReference type="ARBA" id="ARBA00022679"/>
    </source>
</evidence>
<name>A0AAE5CCY1_9BACT</name>
<evidence type="ECO:0000256" key="3">
    <source>
        <dbReference type="ARBA" id="ARBA00022553"/>
    </source>
</evidence>
<feature type="domain" description="Quinolinate phosphoribosyl transferase N-terminal" evidence="9">
    <location>
        <begin position="18"/>
        <end position="112"/>
    </location>
</feature>
<dbReference type="InterPro" id="IPR013785">
    <property type="entry name" value="Aldolase_TIM"/>
</dbReference>
<dbReference type="EC" id="6.3.4.21" evidence="2"/>
<dbReference type="Pfam" id="PF02749">
    <property type="entry name" value="QRPTase_N"/>
    <property type="match status" value="1"/>
</dbReference>
<evidence type="ECO:0000256" key="1">
    <source>
        <dbReference type="ARBA" id="ARBA00004952"/>
    </source>
</evidence>
<dbReference type="PIRSF" id="PIRSF000484">
    <property type="entry name" value="NAPRT"/>
    <property type="match status" value="1"/>
</dbReference>
<keyword evidence="10" id="KW-0328">Glycosyltransferase</keyword>
<comment type="caution">
    <text evidence="10">The sequence shown here is derived from an EMBL/GenBank/DDBJ whole genome shotgun (WGS) entry which is preliminary data.</text>
</comment>
<dbReference type="Gene3D" id="3.90.1170.20">
    <property type="entry name" value="Quinolinate phosphoribosyl transferase, N-terminal domain"/>
    <property type="match status" value="1"/>
</dbReference>
<evidence type="ECO:0000256" key="7">
    <source>
        <dbReference type="ARBA" id="ARBA00048668"/>
    </source>
</evidence>
<dbReference type="InterPro" id="IPR053190">
    <property type="entry name" value="NAPRTase-like"/>
</dbReference>
<dbReference type="Proteomes" id="UP000702544">
    <property type="component" value="Unassembled WGS sequence"/>
</dbReference>
<evidence type="ECO:0000313" key="10">
    <source>
        <dbReference type="EMBL" id="NIR74804.1"/>
    </source>
</evidence>
<keyword evidence="4 10" id="KW-0436">Ligase</keyword>
<accession>A0AAE5CCY1</accession>
<keyword evidence="3" id="KW-0597">Phosphoprotein</keyword>
<dbReference type="InterPro" id="IPR007229">
    <property type="entry name" value="Nic_PRibTrfase-Fam"/>
</dbReference>
<comment type="pathway">
    <text evidence="1">Cofactor biosynthesis; NAD(+) biosynthesis; nicotinate D-ribonucleotide from nicotinate: step 1/1.</text>
</comment>
<dbReference type="InterPro" id="IPR035809">
    <property type="entry name" value="NAPRTase_arc-type"/>
</dbReference>
<keyword evidence="5" id="KW-0662">Pyridine nucleotide biosynthesis</keyword>
<dbReference type="Pfam" id="PF01729">
    <property type="entry name" value="QRPTase_C"/>
    <property type="match status" value="1"/>
</dbReference>
<dbReference type="InterPro" id="IPR002638">
    <property type="entry name" value="Quinolinate_PRibosylTrfase_C"/>
</dbReference>
<dbReference type="NCBIfam" id="NF006415">
    <property type="entry name" value="PRK08662.1"/>
    <property type="match status" value="1"/>
</dbReference>
<sequence>MGFHIATPDQIKAGAVTDVYFQRTAEILDARGVDGYVRAEFTAKSLPDDWDWAVFAGLAEVEHLLEGTDVNVRAMEEGAVFRPYEPVLEIQGSYREFGVYETSALGLICQASGIATRAARCRLAAGPDRGVISFGARRMHPAIAPMIERAAYLGGCDGVAAVASAELLGIEPTGTMPHALVLVMGDTVKATLAFDEVIDPGVPRVSLIDTFSDEKFAALEVAEALREKLSAVRLDTPSSRRGSLFDILAEVRWELDLHGFEAVDLFVSGGIDEEAIRELNPLVDGYGVGTWISAAPVVDFSMDIVELDGKPLAKRGKWSGAKQVLRCAACADDEIVALHKSEEWPDSCPECGSDMEPLLAPWMSGGQRVGAALEPAELRRRTLERLTALQSEPEEEPE</sequence>
<protein>
    <recommendedName>
        <fullName evidence="2">nicotinate phosphoribosyltransferase</fullName>
        <ecNumber evidence="2">6.3.4.21</ecNumber>
    </recommendedName>
</protein>
<dbReference type="SUPFAM" id="SSF54675">
    <property type="entry name" value="Nicotinate/Quinolinate PRTase N-terminal domain-like"/>
    <property type="match status" value="1"/>
</dbReference>
<proteinExistence type="predicted"/>
<dbReference type="GO" id="GO:0004516">
    <property type="term" value="F:nicotinate phosphoribosyltransferase activity"/>
    <property type="evidence" value="ECO:0007669"/>
    <property type="project" value="UniProtKB-EC"/>
</dbReference>
<dbReference type="PANTHER" id="PTHR43202">
    <property type="entry name" value="NICOTINATE-NUCLEOTIDE PYROPHOSPHORYLASE"/>
    <property type="match status" value="1"/>
</dbReference>
<dbReference type="CDD" id="cd01571">
    <property type="entry name" value="NAPRTase_B"/>
    <property type="match status" value="1"/>
</dbReference>
<evidence type="ECO:0000259" key="9">
    <source>
        <dbReference type="Pfam" id="PF02749"/>
    </source>
</evidence>
<dbReference type="PANTHER" id="PTHR43202:SF1">
    <property type="entry name" value="NICOTINATE PHOSPHORIBOSYLTRANSFERASE"/>
    <property type="match status" value="1"/>
</dbReference>
<evidence type="ECO:0000256" key="5">
    <source>
        <dbReference type="ARBA" id="ARBA00022642"/>
    </source>
</evidence>
<dbReference type="EMBL" id="JAACAK010000049">
    <property type="protein sequence ID" value="NIR74804.1"/>
    <property type="molecule type" value="Genomic_DNA"/>
</dbReference>
<dbReference type="InterPro" id="IPR022412">
    <property type="entry name" value="Quinolinate_PRibosylTrfase_N"/>
</dbReference>
<evidence type="ECO:0000259" key="8">
    <source>
        <dbReference type="Pfam" id="PF01729"/>
    </source>
</evidence>
<dbReference type="Gene3D" id="3.20.20.70">
    <property type="entry name" value="Aldolase class I"/>
    <property type="match status" value="1"/>
</dbReference>
<dbReference type="InterPro" id="IPR036068">
    <property type="entry name" value="Nicotinate_pribotase-like_C"/>
</dbReference>
<dbReference type="InterPro" id="IPR037128">
    <property type="entry name" value="Quinolinate_PRibosylTase_N_sf"/>
</dbReference>
<feature type="domain" description="Quinolinate phosphoribosyl transferase C-terminal" evidence="8">
    <location>
        <begin position="114"/>
        <end position="303"/>
    </location>
</feature>
<evidence type="ECO:0000256" key="2">
    <source>
        <dbReference type="ARBA" id="ARBA00013236"/>
    </source>
</evidence>
<reference evidence="10 11" key="1">
    <citation type="submission" date="2020-01" db="EMBL/GenBank/DDBJ databases">
        <title>Genomes assembled from Gulf of Kutch pelagic sediment metagenomes.</title>
        <authorList>
            <person name="Chandrashekar M."/>
            <person name="Mahajan M.S."/>
            <person name="Dave K.J."/>
            <person name="Vatsa P."/>
            <person name="Nathani N.M."/>
        </authorList>
    </citation>
    <scope>NUCLEOTIDE SEQUENCE [LARGE SCALE GENOMIC DNA]</scope>
    <source>
        <strain evidence="10">KS3-K002</strain>
    </source>
</reference>
<evidence type="ECO:0000256" key="4">
    <source>
        <dbReference type="ARBA" id="ARBA00022598"/>
    </source>
</evidence>
<comment type="catalytic activity">
    <reaction evidence="7">
        <text>5-phospho-alpha-D-ribose 1-diphosphate + nicotinate + ATP + H2O = nicotinate beta-D-ribonucleotide + ADP + phosphate + diphosphate</text>
        <dbReference type="Rhea" id="RHEA:36163"/>
        <dbReference type="ChEBI" id="CHEBI:15377"/>
        <dbReference type="ChEBI" id="CHEBI:30616"/>
        <dbReference type="ChEBI" id="CHEBI:32544"/>
        <dbReference type="ChEBI" id="CHEBI:33019"/>
        <dbReference type="ChEBI" id="CHEBI:43474"/>
        <dbReference type="ChEBI" id="CHEBI:57502"/>
        <dbReference type="ChEBI" id="CHEBI:58017"/>
        <dbReference type="ChEBI" id="CHEBI:456216"/>
        <dbReference type="EC" id="6.3.4.21"/>
    </reaction>
</comment>
<dbReference type="GO" id="GO:0009435">
    <property type="term" value="P:NAD+ biosynthetic process"/>
    <property type="evidence" value="ECO:0007669"/>
    <property type="project" value="InterPro"/>
</dbReference>